<evidence type="ECO:0000313" key="3">
    <source>
        <dbReference type="EMBL" id="MFC5473289.1"/>
    </source>
</evidence>
<dbReference type="InterPro" id="IPR053145">
    <property type="entry name" value="AB_hydrolase_Est10"/>
</dbReference>
<dbReference type="InterPro" id="IPR002471">
    <property type="entry name" value="Pept_S9_AS"/>
</dbReference>
<dbReference type="GO" id="GO:0016787">
    <property type="term" value="F:hydrolase activity"/>
    <property type="evidence" value="ECO:0007669"/>
    <property type="project" value="UniProtKB-KW"/>
</dbReference>
<evidence type="ECO:0000259" key="2">
    <source>
        <dbReference type="Pfam" id="PF02129"/>
    </source>
</evidence>
<feature type="domain" description="Xaa-Pro dipeptidyl-peptidase-like" evidence="2">
    <location>
        <begin position="119"/>
        <end position="358"/>
    </location>
</feature>
<dbReference type="EC" id="3.4.-.-" evidence="3"/>
<dbReference type="EMBL" id="JBHSMT010000008">
    <property type="protein sequence ID" value="MFC5473289.1"/>
    <property type="molecule type" value="Genomic_DNA"/>
</dbReference>
<dbReference type="PANTHER" id="PTHR43265">
    <property type="entry name" value="ESTERASE ESTD"/>
    <property type="match status" value="1"/>
</dbReference>
<keyword evidence="1 3" id="KW-0378">Hydrolase</keyword>
<organism evidence="3 4">
    <name type="scientific">Paraherbaspirillum soli</name>
    <dbReference type="NCBI Taxonomy" id="631222"/>
    <lineage>
        <taxon>Bacteria</taxon>
        <taxon>Pseudomonadati</taxon>
        <taxon>Pseudomonadota</taxon>
        <taxon>Betaproteobacteria</taxon>
        <taxon>Burkholderiales</taxon>
        <taxon>Oxalobacteraceae</taxon>
        <taxon>Paraherbaspirillum</taxon>
    </lineage>
</organism>
<dbReference type="RefSeq" id="WP_378995541.1">
    <property type="nucleotide sequence ID" value="NZ_JBHSMT010000008.1"/>
</dbReference>
<gene>
    <name evidence="3" type="ORF">ACFPM8_04905</name>
</gene>
<dbReference type="InterPro" id="IPR029058">
    <property type="entry name" value="AB_hydrolase_fold"/>
</dbReference>
<reference evidence="4" key="1">
    <citation type="journal article" date="2019" name="Int. J. Syst. Evol. Microbiol.">
        <title>The Global Catalogue of Microorganisms (GCM) 10K type strain sequencing project: providing services to taxonomists for standard genome sequencing and annotation.</title>
        <authorList>
            <consortium name="The Broad Institute Genomics Platform"/>
            <consortium name="The Broad Institute Genome Sequencing Center for Infectious Disease"/>
            <person name="Wu L."/>
            <person name="Ma J."/>
        </authorList>
    </citation>
    <scope>NUCLEOTIDE SEQUENCE [LARGE SCALE GENOMIC DNA]</scope>
    <source>
        <strain evidence="4">JCM 17066</strain>
    </source>
</reference>
<dbReference type="Proteomes" id="UP001596045">
    <property type="component" value="Unassembled WGS sequence"/>
</dbReference>
<proteinExistence type="predicted"/>
<protein>
    <submittedName>
        <fullName evidence="3">Alpha/beta hydrolase family protein</fullName>
        <ecNumber evidence="3">3.4.-.-</ecNumber>
    </submittedName>
</protein>
<sequence>MLALAAGARAEAGQADPALSCLAGTYRAPDGEAIAIRSLSAADTFRYVYMDGRLGTLKHESAGTFSAHPAWPASRPEPVRLSLASCDAKFASVELSAGEAQHWVREPLRMTTIKFKSGGAELTGQLIEPLNRSGPAPTLVFVHGSEMTPTIGANTPSLLAASAGIASFVYDKRGTGQSKGVYTQNFETLGQDAAAAVEAVRNAAGSRIGRIGLLGMSQGGWIAPLAAAKAKADFVVVAFGVLGDPLEQDAWQVAYELRQQGFGPELAPKIEEVTDATAKVAETDFKRNREQLDLVRRKYGAEPWFSKISGQYSGQVLRGEFDQASSESPEVLWHYDALSVMQGIGAPQLWVLGGSDSVAPSATTVARLVDLQHAGKPIDVAVFPNADHGIYEYKTRALGFAGGVRNSVGYYRLMFDWMNGRVQGSYGDAAMFRSHP</sequence>
<dbReference type="Gene3D" id="3.40.50.1820">
    <property type="entry name" value="alpha/beta hydrolase"/>
    <property type="match status" value="1"/>
</dbReference>
<name>A0ABW0M655_9BURK</name>
<evidence type="ECO:0000313" key="4">
    <source>
        <dbReference type="Proteomes" id="UP001596045"/>
    </source>
</evidence>
<keyword evidence="4" id="KW-1185">Reference proteome</keyword>
<dbReference type="PANTHER" id="PTHR43265:SF1">
    <property type="entry name" value="ESTERASE ESTD"/>
    <property type="match status" value="1"/>
</dbReference>
<dbReference type="SUPFAM" id="SSF53474">
    <property type="entry name" value="alpha/beta-Hydrolases"/>
    <property type="match status" value="1"/>
</dbReference>
<comment type="caution">
    <text evidence="3">The sequence shown here is derived from an EMBL/GenBank/DDBJ whole genome shotgun (WGS) entry which is preliminary data.</text>
</comment>
<evidence type="ECO:0000256" key="1">
    <source>
        <dbReference type="ARBA" id="ARBA00022801"/>
    </source>
</evidence>
<dbReference type="PROSITE" id="PS00708">
    <property type="entry name" value="PRO_ENDOPEP_SER"/>
    <property type="match status" value="1"/>
</dbReference>
<dbReference type="InterPro" id="IPR000383">
    <property type="entry name" value="Xaa-Pro-like_dom"/>
</dbReference>
<accession>A0ABW0M655</accession>
<dbReference type="Pfam" id="PF02129">
    <property type="entry name" value="Peptidase_S15"/>
    <property type="match status" value="1"/>
</dbReference>